<keyword evidence="2" id="KW-1185">Reference proteome</keyword>
<reference evidence="1 2" key="1">
    <citation type="journal article" date="2021" name="Sci. Rep.">
        <title>The distribution of antibiotic resistance genes in chicken gut microbiota commensals.</title>
        <authorList>
            <person name="Juricova H."/>
            <person name="Matiasovicova J."/>
            <person name="Kubasova T."/>
            <person name="Cejkova D."/>
            <person name="Rychlik I."/>
        </authorList>
    </citation>
    <scope>NUCLEOTIDE SEQUENCE [LARGE SCALE GENOMIC DNA]</scope>
    <source>
        <strain evidence="1 2">An564</strain>
    </source>
</reference>
<evidence type="ECO:0008006" key="3">
    <source>
        <dbReference type="Google" id="ProtNLM"/>
    </source>
</evidence>
<gene>
    <name evidence="1" type="ORF">H9X81_07900</name>
</gene>
<protein>
    <recommendedName>
        <fullName evidence="3">DHHW protein</fullName>
    </recommendedName>
</protein>
<proteinExistence type="predicted"/>
<organism evidence="1 2">
    <name type="scientific">Hydrogenoanaerobacterium saccharovorans</name>
    <dbReference type="NCBI Taxonomy" id="474960"/>
    <lineage>
        <taxon>Bacteria</taxon>
        <taxon>Bacillati</taxon>
        <taxon>Bacillota</taxon>
        <taxon>Clostridia</taxon>
        <taxon>Eubacteriales</taxon>
        <taxon>Oscillospiraceae</taxon>
        <taxon>Hydrogenoanaerobacterium</taxon>
    </lineage>
</organism>
<dbReference type="EMBL" id="JACSNR010000007">
    <property type="protein sequence ID" value="MBM6923608.1"/>
    <property type="molecule type" value="Genomic_DNA"/>
</dbReference>
<dbReference type="Proteomes" id="UP000724149">
    <property type="component" value="Unassembled WGS sequence"/>
</dbReference>
<dbReference type="RefSeq" id="WP_204721096.1">
    <property type="nucleotide sequence ID" value="NZ_JACSNR010000007.1"/>
</dbReference>
<evidence type="ECO:0000313" key="2">
    <source>
        <dbReference type="Proteomes" id="UP000724149"/>
    </source>
</evidence>
<comment type="caution">
    <text evidence="1">The sequence shown here is derived from an EMBL/GenBank/DDBJ whole genome shotgun (WGS) entry which is preliminary data.</text>
</comment>
<dbReference type="InterPro" id="IPR025945">
    <property type="entry name" value="DHHW"/>
</dbReference>
<dbReference type="Pfam" id="PF14286">
    <property type="entry name" value="DHHW"/>
    <property type="match status" value="1"/>
</dbReference>
<evidence type="ECO:0000313" key="1">
    <source>
        <dbReference type="EMBL" id="MBM6923608.1"/>
    </source>
</evidence>
<accession>A0ABS2GQ50</accession>
<name>A0ABS2GQ50_9FIRM</name>
<sequence>MAKRISAIFFLTVIFSAFAVLCVRFSAGGADGLTLTLRALVDGEVSAQLEEAACENMPGHSMLHKLAVDARLFGGSAEIDGILVGDTMLMKNVQPPDDEIATKNKQSIIDLASFQEHPTYVMLLPTACAIKQQELPEYINLFNQRSYIDSVYTEMSGSVSVVDTYLKLLSGMEEYIYYRTTDNLTAKGGYLVYEQLGMRLGISPLRTLDQFDIDYSDDYFYGELYEQLPVDRIQPDRVLLYRFSKYRREYQVTHYDHGEARTYYTLFPEFTAQLSGYKGGNELILGGLSPVITLKSSTSSDNSLVIFADETVLSYIPFLLVHYSDIAIIDVEHATPEDLAAVKLEDYNQVLIGVSVDTFMHEDMHTVLSSYLPQAGEAAGN</sequence>